<dbReference type="Proteomes" id="UP000290289">
    <property type="component" value="Chromosome 9"/>
</dbReference>
<reference evidence="3 4" key="1">
    <citation type="submission" date="2018-10" db="EMBL/GenBank/DDBJ databases">
        <title>A high-quality apple genome assembly.</title>
        <authorList>
            <person name="Hu J."/>
        </authorList>
    </citation>
    <scope>NUCLEOTIDE SEQUENCE [LARGE SCALE GENOMIC DNA]</scope>
    <source>
        <strain evidence="4">cv. HFTH1</strain>
        <tissue evidence="3">Young leaf</tissue>
    </source>
</reference>
<dbReference type="Gene3D" id="3.40.50.720">
    <property type="entry name" value="NAD(P)-binding Rossmann-like Domain"/>
    <property type="match status" value="1"/>
</dbReference>
<dbReference type="AlphaFoldDB" id="A0A498J8Y5"/>
<evidence type="ECO:0000313" key="3">
    <source>
        <dbReference type="EMBL" id="RXH89861.1"/>
    </source>
</evidence>
<protein>
    <recommendedName>
        <fullName evidence="2">NmrA-like domain-containing protein</fullName>
    </recommendedName>
</protein>
<dbReference type="InterPro" id="IPR008030">
    <property type="entry name" value="NmrA-like"/>
</dbReference>
<keyword evidence="4" id="KW-1185">Reference proteome</keyword>
<proteinExistence type="inferred from homology"/>
<evidence type="ECO:0000313" key="4">
    <source>
        <dbReference type="Proteomes" id="UP000290289"/>
    </source>
</evidence>
<dbReference type="PANTHER" id="PTHR43349:SF35">
    <property type="entry name" value="PHENYLCOUMARAN BENZYLIC ETHER REDUCTASE 1"/>
    <property type="match status" value="1"/>
</dbReference>
<sequence>MKLKQKRSKIMFPLKSLRLQMELKLLLTDPPPLPSSSTSNRITRYLSPTHPILIPPNPIPDGIQASAKAGHPTYFLVRETTLYNPAKSKFLENLKDLGFNFVLGDLYDYESLVKAIEQVDVVISTVGHAQLADQATHAIELNWVMCFEPPIGYVVLEPLSAHAL</sequence>
<dbReference type="PANTHER" id="PTHR43349">
    <property type="entry name" value="PINORESINOL REDUCTASE-RELATED"/>
    <property type="match status" value="1"/>
</dbReference>
<dbReference type="InterPro" id="IPR050608">
    <property type="entry name" value="NmrA-type/Isoflavone_red_sf"/>
</dbReference>
<dbReference type="SUPFAM" id="SSF51735">
    <property type="entry name" value="NAD(P)-binding Rossmann-fold domains"/>
    <property type="match status" value="1"/>
</dbReference>
<accession>A0A498J8Y5</accession>
<evidence type="ECO:0000259" key="2">
    <source>
        <dbReference type="Pfam" id="PF05368"/>
    </source>
</evidence>
<feature type="domain" description="NmrA-like" evidence="2">
    <location>
        <begin position="63"/>
        <end position="135"/>
    </location>
</feature>
<dbReference type="EMBL" id="RDQH01000335">
    <property type="protein sequence ID" value="RXH89861.1"/>
    <property type="molecule type" value="Genomic_DNA"/>
</dbReference>
<dbReference type="STRING" id="3750.A0A498J8Y5"/>
<comment type="caution">
    <text evidence="3">The sequence shown here is derived from an EMBL/GenBank/DDBJ whole genome shotgun (WGS) entry which is preliminary data.</text>
</comment>
<organism evidence="3 4">
    <name type="scientific">Malus domestica</name>
    <name type="common">Apple</name>
    <name type="synonym">Pyrus malus</name>
    <dbReference type="NCBI Taxonomy" id="3750"/>
    <lineage>
        <taxon>Eukaryota</taxon>
        <taxon>Viridiplantae</taxon>
        <taxon>Streptophyta</taxon>
        <taxon>Embryophyta</taxon>
        <taxon>Tracheophyta</taxon>
        <taxon>Spermatophyta</taxon>
        <taxon>Magnoliopsida</taxon>
        <taxon>eudicotyledons</taxon>
        <taxon>Gunneridae</taxon>
        <taxon>Pentapetalae</taxon>
        <taxon>rosids</taxon>
        <taxon>fabids</taxon>
        <taxon>Rosales</taxon>
        <taxon>Rosaceae</taxon>
        <taxon>Amygdaloideae</taxon>
        <taxon>Maleae</taxon>
        <taxon>Malus</taxon>
    </lineage>
</organism>
<name>A0A498J8Y5_MALDO</name>
<evidence type="ECO:0000256" key="1">
    <source>
        <dbReference type="ARBA" id="ARBA00005725"/>
    </source>
</evidence>
<dbReference type="GO" id="GO:0009807">
    <property type="term" value="P:lignan biosynthetic process"/>
    <property type="evidence" value="ECO:0007669"/>
    <property type="project" value="UniProtKB-ARBA"/>
</dbReference>
<comment type="similarity">
    <text evidence="1">Belongs to the NmrA-type oxidoreductase family. Isoflavone reductase subfamily.</text>
</comment>
<dbReference type="InterPro" id="IPR036291">
    <property type="entry name" value="NAD(P)-bd_dom_sf"/>
</dbReference>
<gene>
    <name evidence="3" type="ORF">DVH24_032218</name>
</gene>
<dbReference type="Pfam" id="PF05368">
    <property type="entry name" value="NmrA"/>
    <property type="match status" value="1"/>
</dbReference>